<reference evidence="3 4" key="1">
    <citation type="submission" date="2019-02" db="EMBL/GenBank/DDBJ databases">
        <title>Prokaryotic population dynamics and viral predation in marine succession experiment using metagenomics: the confinement effect.</title>
        <authorList>
            <person name="Haro-Moreno J.M."/>
            <person name="Rodriguez-Valera F."/>
            <person name="Lopez-Perez M."/>
        </authorList>
    </citation>
    <scope>NUCLEOTIDE SEQUENCE [LARGE SCALE GENOMIC DNA]</scope>
    <source>
        <strain evidence="3">MED-G158</strain>
    </source>
</reference>
<sequence length="795" mass="89795">MAGIALRGLLLSVTCSLFSLAAAQIPIPQMTRIEGDDASIQLDGFLDESVWDRIPAFDGMRVINPDTLAETPYQTDIRVFYTEQGIYVGAKNHQPEETLVALMTPRDTQLNRDGFVVGVDASGTGLYGFFLRINLGDSMTDASLLPERQMNMQWDGAWNARTQALDDGWSVEYYIPWSMMPLPQVADTRQIGLYFERQVGSIGGEAWSNPPLPRTVNEYLSAFMKFELRDIEPRRQLTFYPFVSNVFDGIRHDNDPRVGTDIYWRPTTNTLLSATLNPDFGTVEADDVIVNLTAFEQFFPERRVFFQEGQDIFNNTSPRTRGGGGPGGPIQVLNTRRIGGAADYEVPDGITVVPTDLSQPTDLLGAMKLAGQSGNLRYGALIASEDDSQIEGTLDDGTVVGVQATGRDFLVGRLLYENTGGGGRRQIGWMGTMLDHPEEEASVNGVDVHYFSADNRWVVDTQFLHSDNQGVEGTGFTGDVGFRPRRGVQHTLRATYFDDTFNMNQMGFLSRNDQANLDYTFLLTESDVPGVRQRTTSVFLVNQFNTDGLPVRNGYFLSRGYQFNNFDSVDFRFQFFPERVDDRLGRGTGDWNVPDRFGFEANYKSNVSEPFAWGLGFSLGNEDLGPAVTAGEGVITLRPNDRFSVDLQLRYEDREALLVHRGNGDYTSFESHAWTPRLEVNYFITARQRLRFTTQWTGLKAFEDKFYTVNPNVREYLHEVPNPDAEPDDFVISKMTFQARYRWEIAPLSDLFVVYTRGANLPRNSFFTFQDLFEQSWNNRIVEQVAIKLRYRFGS</sequence>
<dbReference type="InterPro" id="IPR045670">
    <property type="entry name" value="DUF5916"/>
</dbReference>
<protein>
    <recommendedName>
        <fullName evidence="2">DUF5916 domain-containing protein</fullName>
    </recommendedName>
</protein>
<evidence type="ECO:0000256" key="1">
    <source>
        <dbReference type="SAM" id="SignalP"/>
    </source>
</evidence>
<evidence type="ECO:0000313" key="4">
    <source>
        <dbReference type="Proteomes" id="UP000320404"/>
    </source>
</evidence>
<feature type="domain" description="DUF5916" evidence="2">
    <location>
        <begin position="439"/>
        <end position="791"/>
    </location>
</feature>
<comment type="caution">
    <text evidence="3">The sequence shown here is derived from an EMBL/GenBank/DDBJ whole genome shotgun (WGS) entry which is preliminary data.</text>
</comment>
<dbReference type="Proteomes" id="UP000320404">
    <property type="component" value="Unassembled WGS sequence"/>
</dbReference>
<dbReference type="SUPFAM" id="SSF49344">
    <property type="entry name" value="CBD9-like"/>
    <property type="match status" value="1"/>
</dbReference>
<keyword evidence="1" id="KW-0732">Signal</keyword>
<accession>A0A520RZ55</accession>
<feature type="signal peptide" evidence="1">
    <location>
        <begin position="1"/>
        <end position="21"/>
    </location>
</feature>
<evidence type="ECO:0000313" key="3">
    <source>
        <dbReference type="EMBL" id="RZO75444.1"/>
    </source>
</evidence>
<name>A0A520RZ55_9GAMM</name>
<dbReference type="Gene3D" id="2.60.40.1190">
    <property type="match status" value="1"/>
</dbReference>
<dbReference type="SUPFAM" id="SSF56935">
    <property type="entry name" value="Porins"/>
    <property type="match status" value="1"/>
</dbReference>
<dbReference type="EMBL" id="SHAH01000056">
    <property type="protein sequence ID" value="RZO75444.1"/>
    <property type="molecule type" value="Genomic_DNA"/>
</dbReference>
<feature type="domain" description="DUF5916" evidence="2">
    <location>
        <begin position="236"/>
        <end position="372"/>
    </location>
</feature>
<gene>
    <name evidence="3" type="ORF">EVA69_04275</name>
</gene>
<evidence type="ECO:0000259" key="2">
    <source>
        <dbReference type="Pfam" id="PF19313"/>
    </source>
</evidence>
<dbReference type="AlphaFoldDB" id="A0A520RZ55"/>
<feature type="chain" id="PRO_5021864113" description="DUF5916 domain-containing protein" evidence="1">
    <location>
        <begin position="22"/>
        <end position="795"/>
    </location>
</feature>
<organism evidence="3 4">
    <name type="scientific">OM182 bacterium</name>
    <dbReference type="NCBI Taxonomy" id="2510334"/>
    <lineage>
        <taxon>Bacteria</taxon>
        <taxon>Pseudomonadati</taxon>
        <taxon>Pseudomonadota</taxon>
        <taxon>Gammaproteobacteria</taxon>
        <taxon>OMG group</taxon>
        <taxon>OM182 clade</taxon>
    </lineage>
</organism>
<proteinExistence type="predicted"/>
<dbReference type="Pfam" id="PF19313">
    <property type="entry name" value="DUF5916"/>
    <property type="match status" value="2"/>
</dbReference>